<keyword evidence="1" id="KW-1133">Transmembrane helix</keyword>
<gene>
    <name evidence="2" type="ORF">LJ757_14135</name>
</gene>
<evidence type="ECO:0000313" key="3">
    <source>
        <dbReference type="Proteomes" id="UP001139158"/>
    </source>
</evidence>
<comment type="caution">
    <text evidence="2">The sequence shown here is derived from an EMBL/GenBank/DDBJ whole genome shotgun (WGS) entry which is preliminary data.</text>
</comment>
<organism evidence="2 3">
    <name type="scientific">Arthrobacter caoxuetaonis</name>
    <dbReference type="NCBI Taxonomy" id="2886935"/>
    <lineage>
        <taxon>Bacteria</taxon>
        <taxon>Bacillati</taxon>
        <taxon>Actinomycetota</taxon>
        <taxon>Actinomycetes</taxon>
        <taxon>Micrococcales</taxon>
        <taxon>Micrococcaceae</taxon>
        <taxon>Arthrobacter</taxon>
    </lineage>
</organism>
<dbReference type="AlphaFoldDB" id="A0A9X1SD88"/>
<keyword evidence="1" id="KW-0472">Membrane</keyword>
<reference evidence="2" key="1">
    <citation type="submission" date="2021-10" db="EMBL/GenBank/DDBJ databases">
        <title>Novel species in genus Arthrobacter.</title>
        <authorList>
            <person name="Liu Y."/>
        </authorList>
    </citation>
    <scope>NUCLEOTIDE SEQUENCE</scope>
    <source>
        <strain evidence="2">Zg-Y453</strain>
    </source>
</reference>
<feature type="transmembrane region" description="Helical" evidence="1">
    <location>
        <begin position="47"/>
        <end position="72"/>
    </location>
</feature>
<dbReference type="EMBL" id="JAJFZV010000015">
    <property type="protein sequence ID" value="MCC3298933.1"/>
    <property type="molecule type" value="Genomic_DNA"/>
</dbReference>
<feature type="transmembrane region" description="Helical" evidence="1">
    <location>
        <begin position="110"/>
        <end position="130"/>
    </location>
</feature>
<name>A0A9X1SD88_9MICC</name>
<evidence type="ECO:0000256" key="1">
    <source>
        <dbReference type="SAM" id="Phobius"/>
    </source>
</evidence>
<feature type="transmembrane region" description="Helical" evidence="1">
    <location>
        <begin position="12"/>
        <end position="31"/>
    </location>
</feature>
<evidence type="ECO:0000313" key="2">
    <source>
        <dbReference type="EMBL" id="MCC3298933.1"/>
    </source>
</evidence>
<sequence>MSNTPARARKSVFFLIPLGALAGMALALLNYQQRFASAVEPGEEARFILWTLIGGAVLGGSFACPASVAAFLSAGAGKSARFCAIAAGLALAVCWLLYAGVSSGTAPTALLLAAAVLTTAAGAVFVWLTARSGSLHAETGPEPGGLSAQVSLARQFPEV</sequence>
<protein>
    <submittedName>
        <fullName evidence="2">Uncharacterized protein</fullName>
    </submittedName>
</protein>
<dbReference type="RefSeq" id="WP_227896833.1">
    <property type="nucleotide sequence ID" value="NZ_CP099466.1"/>
</dbReference>
<dbReference type="Proteomes" id="UP001139158">
    <property type="component" value="Unassembled WGS sequence"/>
</dbReference>
<accession>A0A9X1SD88</accession>
<keyword evidence="3" id="KW-1185">Reference proteome</keyword>
<proteinExistence type="predicted"/>
<feature type="transmembrane region" description="Helical" evidence="1">
    <location>
        <begin position="79"/>
        <end position="98"/>
    </location>
</feature>
<keyword evidence="1" id="KW-0812">Transmembrane</keyword>